<dbReference type="InterPro" id="IPR052896">
    <property type="entry name" value="GGT-like_enzyme"/>
</dbReference>
<dbReference type="Pfam" id="PF01019">
    <property type="entry name" value="G_glu_transpept"/>
    <property type="match status" value="2"/>
</dbReference>
<dbReference type="PRINTS" id="PR01210">
    <property type="entry name" value="GGTRANSPTASE"/>
</dbReference>
<accession>A0A1H4SZQ1</accession>
<organism evidence="2 3">
    <name type="scientific">Streptomyces melanosporofaciens</name>
    <dbReference type="NCBI Taxonomy" id="67327"/>
    <lineage>
        <taxon>Bacteria</taxon>
        <taxon>Bacillati</taxon>
        <taxon>Actinomycetota</taxon>
        <taxon>Actinomycetes</taxon>
        <taxon>Kitasatosporales</taxon>
        <taxon>Streptomycetaceae</taxon>
        <taxon>Streptomyces</taxon>
        <taxon>Streptomyces violaceusniger group</taxon>
    </lineage>
</organism>
<evidence type="ECO:0000313" key="3">
    <source>
        <dbReference type="Proteomes" id="UP000198609"/>
    </source>
</evidence>
<dbReference type="GO" id="GO:0016740">
    <property type="term" value="F:transferase activity"/>
    <property type="evidence" value="ECO:0007669"/>
    <property type="project" value="UniProtKB-KW"/>
</dbReference>
<dbReference type="AlphaFoldDB" id="A0A1H4SZQ1"/>
<dbReference type="PANTHER" id="PTHR43881">
    <property type="entry name" value="GAMMA-GLUTAMYLTRANSPEPTIDASE (AFU_ORTHOLOGUE AFUA_4G13580)"/>
    <property type="match status" value="1"/>
</dbReference>
<dbReference type="PANTHER" id="PTHR43881:SF1">
    <property type="entry name" value="GAMMA-GLUTAMYLTRANSPEPTIDASE (AFU_ORTHOLOGUE AFUA_4G13580)"/>
    <property type="match status" value="1"/>
</dbReference>
<gene>
    <name evidence="2" type="ORF">SAMN04490356_4375</name>
</gene>
<dbReference type="InterPro" id="IPR043138">
    <property type="entry name" value="GGT_lsub"/>
</dbReference>
<keyword evidence="3" id="KW-1185">Reference proteome</keyword>
<name>A0A1H4SZQ1_STRMJ</name>
<dbReference type="InterPro" id="IPR029055">
    <property type="entry name" value="Ntn_hydrolases_N"/>
</dbReference>
<feature type="compositionally biased region" description="Gly residues" evidence="1">
    <location>
        <begin position="387"/>
        <end position="410"/>
    </location>
</feature>
<proteinExistence type="predicted"/>
<sequence length="636" mass="66096">MFTTRPTLQGTHGMVSSTHWLASQSAMAVLEDGGNAFDAAVAAGFVLHVVEPHLNGPAGEVPIILAPAGGEPTVLCGQGPAPAGATIDHYTALGLDLVPGTGPLAAAVPGAFDAWMVLLRDHGTKRLAEVLRYAIGYAEHGHPAVERIGETVEAVRELFETEWTTSAELYLRDGTSPAAGRLLTNPALAATWRRLIAEAEAAGAGREAQIEAARRVWREGFIAKELANAAARPAMDSSGQRHAGTLTGDDLAAFEATYEAPVSYSWNGWTVCKAGPWSQGPVLLQQLALLPDGLTADDLGTPDFLHTLIEGGKLAMADREAWYGDAADVPLAELLSRPYNDERRRLIGDAASYELRPGRPGGRTPRLSKQALAAVARAASGAAGPAAGPGGGEPTVGGPGLGPALGGPAAGGSAVRGPAPGERADGEPAVGPDGVTRGDTCHLDVVDRWGNMVAATPSGGWLQSNPVIPALGFPLGTRLQMTWLDPGLPSSLTPGRRPRTTLTPSLALRGGTPVMAFGTPGGDQQDQWSTHFFLAVALRAPVRSGLDLQGAIDAPNWHQESFPGSFHPRAMTAGRVVVESRIDETAVAELRRRGHDVVVGEPWSEGRLCAVARDPETGVLLAAANPRGAQGYAVGR</sequence>
<reference evidence="3" key="1">
    <citation type="submission" date="2016-10" db="EMBL/GenBank/DDBJ databases">
        <authorList>
            <person name="Varghese N."/>
            <person name="Submissions S."/>
        </authorList>
    </citation>
    <scope>NUCLEOTIDE SEQUENCE [LARGE SCALE GENOMIC DNA]</scope>
    <source>
        <strain evidence="3">DSM 40318</strain>
    </source>
</reference>
<evidence type="ECO:0000256" key="1">
    <source>
        <dbReference type="SAM" id="MobiDB-lite"/>
    </source>
</evidence>
<dbReference type="InterPro" id="IPR043137">
    <property type="entry name" value="GGT_ssub_C"/>
</dbReference>
<feature type="region of interest" description="Disordered" evidence="1">
    <location>
        <begin position="382"/>
        <end position="438"/>
    </location>
</feature>
<dbReference type="Gene3D" id="3.60.20.40">
    <property type="match status" value="1"/>
</dbReference>
<dbReference type="Gene3D" id="1.10.246.130">
    <property type="match status" value="1"/>
</dbReference>
<dbReference type="SUPFAM" id="SSF56235">
    <property type="entry name" value="N-terminal nucleophile aminohydrolases (Ntn hydrolases)"/>
    <property type="match status" value="1"/>
</dbReference>
<keyword evidence="2" id="KW-0808">Transferase</keyword>
<evidence type="ECO:0000313" key="2">
    <source>
        <dbReference type="EMBL" id="SEC49656.1"/>
    </source>
</evidence>
<dbReference type="Proteomes" id="UP000198609">
    <property type="component" value="Unassembled WGS sequence"/>
</dbReference>
<dbReference type="EMBL" id="FNST01000002">
    <property type="protein sequence ID" value="SEC49656.1"/>
    <property type="molecule type" value="Genomic_DNA"/>
</dbReference>
<protein>
    <submittedName>
        <fullName evidence="2">Gamma-glutamyltransferase 2. Threonine peptidase. MEROPS family T03</fullName>
    </submittedName>
</protein>
<dbReference type="RefSeq" id="WP_093464211.1">
    <property type="nucleotide sequence ID" value="NZ_FNST01000002.1"/>
</dbReference>